<accession>A0A0H4KFN1</accession>
<evidence type="ECO:0000313" key="1">
    <source>
        <dbReference type="EMBL" id="AKO91606.1"/>
    </source>
</evidence>
<reference evidence="2" key="2">
    <citation type="submission" date="2015-06" db="EMBL/GenBank/DDBJ databases">
        <title>Genome Sequence of Bacillus endophyticus and Analysis of its Companion Mechanism in the Ketogulonigenium vulgare-Bacillus strain Consortium.</title>
        <authorList>
            <person name="Jia N."/>
            <person name="Du J."/>
            <person name="Ding M.-Z."/>
            <person name="Gao F."/>
            <person name="Yuan Y.-J."/>
        </authorList>
    </citation>
    <scope>NUCLEOTIDE SEQUENCE [LARGE SCALE GENOMIC DNA]</scope>
    <source>
        <strain evidence="2">Hbe603</strain>
    </source>
</reference>
<dbReference type="PATRIC" id="fig|135735.6.peg.1086"/>
<name>A0A0H4KFN1_9BACI</name>
<dbReference type="Pfam" id="PF14178">
    <property type="entry name" value="YppF"/>
    <property type="match status" value="1"/>
</dbReference>
<gene>
    <name evidence="1" type="ORF">BEH_05505</name>
</gene>
<keyword evidence="2" id="KW-1185">Reference proteome</keyword>
<organism evidence="1 2">
    <name type="scientific">Priestia filamentosa</name>
    <dbReference type="NCBI Taxonomy" id="1402861"/>
    <lineage>
        <taxon>Bacteria</taxon>
        <taxon>Bacillati</taxon>
        <taxon>Bacillota</taxon>
        <taxon>Bacilli</taxon>
        <taxon>Bacillales</taxon>
        <taxon>Bacillaceae</taxon>
        <taxon>Priestia</taxon>
    </lineage>
</organism>
<protein>
    <submittedName>
        <fullName evidence="1">Uncharacterized protein</fullName>
    </submittedName>
</protein>
<dbReference type="GeneID" id="93702340"/>
<dbReference type="InterPro" id="IPR025553">
    <property type="entry name" value="YppF"/>
</dbReference>
<dbReference type="EMBL" id="CP011974">
    <property type="protein sequence ID" value="AKO91606.1"/>
    <property type="molecule type" value="Genomic_DNA"/>
</dbReference>
<reference evidence="1 2" key="1">
    <citation type="journal article" date="2015" name="PLoS ONE">
        <title>Genome Sequence of Bacillus endophyticus and Analysis of Its Companion Mechanism in the Ketogulonigenium vulgare-Bacillus Strain Consortium.</title>
        <authorList>
            <person name="Jia N."/>
            <person name="Du J."/>
            <person name="Ding M.Z."/>
            <person name="Gao F."/>
            <person name="Yuan Y.J."/>
        </authorList>
    </citation>
    <scope>NUCLEOTIDE SEQUENCE [LARGE SCALE GENOMIC DNA]</scope>
    <source>
        <strain evidence="1 2">Hbe603</strain>
    </source>
</reference>
<sequence>MTVETLRNRFVDVKQCEPENHDQLLDFARRKYLKGELSLSEYKKVMYALEQDGATSLTFP</sequence>
<dbReference type="AlphaFoldDB" id="A0A0H4KFN1"/>
<dbReference type="OrthoDB" id="2680239at2"/>
<dbReference type="KEGG" id="beo:BEH_05505"/>
<evidence type="ECO:0000313" key="2">
    <source>
        <dbReference type="Proteomes" id="UP000036202"/>
    </source>
</evidence>
<dbReference type="Proteomes" id="UP000036202">
    <property type="component" value="Chromosome"/>
</dbReference>
<proteinExistence type="predicted"/>
<accession>A0A1X7F260</accession>
<dbReference type="RefSeq" id="WP_019393052.1">
    <property type="nucleotide sequence ID" value="NZ_ALIM01000023.1"/>
</dbReference>